<evidence type="ECO:0000259" key="8">
    <source>
        <dbReference type="Pfam" id="PF00298"/>
    </source>
</evidence>
<proteinExistence type="inferred from homology"/>
<dbReference type="EMBL" id="GBHO01040215">
    <property type="protein sequence ID" value="JAG03389.1"/>
    <property type="molecule type" value="Transcribed_RNA"/>
</dbReference>
<dbReference type="GO" id="GO:0006412">
    <property type="term" value="P:translation"/>
    <property type="evidence" value="ECO:0007669"/>
    <property type="project" value="InterPro"/>
</dbReference>
<dbReference type="InterPro" id="IPR020784">
    <property type="entry name" value="Ribosomal_uL11_N"/>
</dbReference>
<evidence type="ECO:0000256" key="7">
    <source>
        <dbReference type="RuleBase" id="RU003978"/>
    </source>
</evidence>
<keyword evidence="3 7" id="KW-0687">Ribonucleoprotein</keyword>
<evidence type="ECO:0000256" key="2">
    <source>
        <dbReference type="ARBA" id="ARBA00022980"/>
    </source>
</evidence>
<evidence type="ECO:0000256" key="5">
    <source>
        <dbReference type="ARBA" id="ARBA00040104"/>
    </source>
</evidence>
<dbReference type="SUPFAM" id="SSF54747">
    <property type="entry name" value="Ribosomal L11/L12e N-terminal domain"/>
    <property type="match status" value="1"/>
</dbReference>
<dbReference type="InterPro" id="IPR020783">
    <property type="entry name" value="Ribosomal_uL11_C"/>
</dbReference>
<dbReference type="Pfam" id="PF03946">
    <property type="entry name" value="Ribosomal_L11_N"/>
    <property type="match status" value="1"/>
</dbReference>
<dbReference type="Pfam" id="PF00298">
    <property type="entry name" value="Ribosomal_L11"/>
    <property type="match status" value="1"/>
</dbReference>
<feature type="domain" description="Large ribosomal subunit protein uL11 C-terminal" evidence="8">
    <location>
        <begin position="40"/>
        <end position="109"/>
    </location>
</feature>
<protein>
    <recommendedName>
        <fullName evidence="5">Large ribosomal subunit protein uL11m</fullName>
    </recommendedName>
    <alternativeName>
        <fullName evidence="6">39S ribosomal protein L11, mitochondrial</fullName>
    </alternativeName>
</protein>
<evidence type="ECO:0000259" key="9">
    <source>
        <dbReference type="Pfam" id="PF03946"/>
    </source>
</evidence>
<dbReference type="InterPro" id="IPR036796">
    <property type="entry name" value="Ribosomal_uL11_N_sf"/>
</dbReference>
<reference evidence="10" key="1">
    <citation type="journal article" date="2014" name="PLoS ONE">
        <title>Transcriptome-Based Identification of ABC Transporters in the Western Tarnished Plant Bug Lygus hesperus.</title>
        <authorList>
            <person name="Hull J.J."/>
            <person name="Chaney K."/>
            <person name="Geib S.M."/>
            <person name="Fabrick J.A."/>
            <person name="Brent C.S."/>
            <person name="Walsh D."/>
            <person name="Lavine L.C."/>
        </authorList>
    </citation>
    <scope>NUCLEOTIDE SEQUENCE</scope>
</reference>
<keyword evidence="2 7" id="KW-0689">Ribosomal protein</keyword>
<evidence type="ECO:0000256" key="4">
    <source>
        <dbReference type="ARBA" id="ARBA00038782"/>
    </source>
</evidence>
<dbReference type="CDD" id="cd00349">
    <property type="entry name" value="Ribosomal_L11"/>
    <property type="match status" value="1"/>
</dbReference>
<dbReference type="GO" id="GO:0070180">
    <property type="term" value="F:large ribosomal subunit rRNA binding"/>
    <property type="evidence" value="ECO:0007669"/>
    <property type="project" value="TreeGrafter"/>
</dbReference>
<dbReference type="GO" id="GO:0003735">
    <property type="term" value="F:structural constituent of ribosome"/>
    <property type="evidence" value="ECO:0007669"/>
    <property type="project" value="InterPro"/>
</dbReference>
<evidence type="ECO:0000256" key="3">
    <source>
        <dbReference type="ARBA" id="ARBA00023274"/>
    </source>
</evidence>
<feature type="domain" description="Large ribosomal subunit protein uL11 N-terminal" evidence="9">
    <location>
        <begin position="1"/>
        <end position="33"/>
    </location>
</feature>
<name>A0A0A9W6G3_LYGHE</name>
<comment type="subunit">
    <text evidence="4">Component of the mitochondrial ribosome large subunit (39S) which comprises a 16S rRNA and about 50 distinct proteins.</text>
</comment>
<dbReference type="SUPFAM" id="SSF46906">
    <property type="entry name" value="Ribosomal protein L11, C-terminal domain"/>
    <property type="match status" value="1"/>
</dbReference>
<reference evidence="10" key="2">
    <citation type="submission" date="2014-07" db="EMBL/GenBank/DDBJ databases">
        <authorList>
            <person name="Hull J."/>
        </authorList>
    </citation>
    <scope>NUCLEOTIDE SEQUENCE</scope>
</reference>
<dbReference type="PANTHER" id="PTHR11661:SF1">
    <property type="entry name" value="LARGE RIBOSOMAL SUBUNIT PROTEIN UL11M"/>
    <property type="match status" value="1"/>
</dbReference>
<accession>A0A0A9W6G3</accession>
<dbReference type="InterPro" id="IPR000911">
    <property type="entry name" value="Ribosomal_uL11"/>
</dbReference>
<evidence type="ECO:0000313" key="11">
    <source>
        <dbReference type="EMBL" id="JAQ17335.1"/>
    </source>
</evidence>
<dbReference type="Gene3D" id="1.10.10.250">
    <property type="entry name" value="Ribosomal protein L11, C-terminal domain"/>
    <property type="match status" value="1"/>
</dbReference>
<evidence type="ECO:0000256" key="1">
    <source>
        <dbReference type="ARBA" id="ARBA00010537"/>
    </source>
</evidence>
<dbReference type="EMBL" id="GDHC01001294">
    <property type="protein sequence ID" value="JAQ17335.1"/>
    <property type="molecule type" value="Transcribed_RNA"/>
</dbReference>
<dbReference type="PANTHER" id="PTHR11661">
    <property type="entry name" value="60S RIBOSOMAL PROTEIN L12"/>
    <property type="match status" value="1"/>
</dbReference>
<comment type="similarity">
    <text evidence="1 7">Belongs to the universal ribosomal protein uL11 family.</text>
</comment>
<dbReference type="SMART" id="SM00649">
    <property type="entry name" value="RL11"/>
    <property type="match status" value="1"/>
</dbReference>
<dbReference type="AlphaFoldDB" id="A0A0A9W6G3"/>
<reference evidence="11" key="3">
    <citation type="journal article" date="2016" name="Gigascience">
        <title>De novo construction of an expanded transcriptome assembly for the western tarnished plant bug, Lygus hesperus.</title>
        <authorList>
            <person name="Tassone E.E."/>
            <person name="Geib S.M."/>
            <person name="Hall B."/>
            <person name="Fabrick J.A."/>
            <person name="Brent C.S."/>
            <person name="Hull J.J."/>
        </authorList>
    </citation>
    <scope>NUCLEOTIDE SEQUENCE</scope>
</reference>
<dbReference type="InterPro" id="IPR036769">
    <property type="entry name" value="Ribosomal_uL11_C_sf"/>
</dbReference>
<dbReference type="Gene3D" id="3.30.1550.10">
    <property type="entry name" value="Ribosomal protein L11/L12, N-terminal domain"/>
    <property type="match status" value="1"/>
</dbReference>
<sequence length="144" mass="16040">MMAFCKDFNAKTQQYVEDIPIRVKFTAYSNKTFTFTTLGPPTSWFIKQACALEHGAQRPGHENVSTIHAKQLYHAAKCKQEVEPNLQLIPLESIVRSMAASCRSMGVGVDTSARDVPPGTVRKPYRVLGAANRADTVVRRKSKK</sequence>
<organism evidence="10">
    <name type="scientific">Lygus hesperus</name>
    <name type="common">Western plant bug</name>
    <dbReference type="NCBI Taxonomy" id="30085"/>
    <lineage>
        <taxon>Eukaryota</taxon>
        <taxon>Metazoa</taxon>
        <taxon>Ecdysozoa</taxon>
        <taxon>Arthropoda</taxon>
        <taxon>Hexapoda</taxon>
        <taxon>Insecta</taxon>
        <taxon>Pterygota</taxon>
        <taxon>Neoptera</taxon>
        <taxon>Paraneoptera</taxon>
        <taxon>Hemiptera</taxon>
        <taxon>Heteroptera</taxon>
        <taxon>Panheteroptera</taxon>
        <taxon>Cimicomorpha</taxon>
        <taxon>Miridae</taxon>
        <taxon>Mirini</taxon>
        <taxon>Lygus</taxon>
    </lineage>
</organism>
<dbReference type="GO" id="GO:0005762">
    <property type="term" value="C:mitochondrial large ribosomal subunit"/>
    <property type="evidence" value="ECO:0007669"/>
    <property type="project" value="TreeGrafter"/>
</dbReference>
<evidence type="ECO:0000256" key="6">
    <source>
        <dbReference type="ARBA" id="ARBA00041455"/>
    </source>
</evidence>
<evidence type="ECO:0000313" key="10">
    <source>
        <dbReference type="EMBL" id="JAG03389.1"/>
    </source>
</evidence>
<gene>
    <name evidence="10" type="primary">rplK_1</name>
    <name evidence="11" type="synonym">rplK_2</name>
    <name evidence="10" type="ORF">CM83_737</name>
    <name evidence="11" type="ORF">g.19347</name>
</gene>